<evidence type="ECO:0000313" key="1">
    <source>
        <dbReference type="EMBL" id="MDR7267741.1"/>
    </source>
</evidence>
<dbReference type="Pfam" id="PF16290">
    <property type="entry name" value="DUF4936"/>
    <property type="match status" value="1"/>
</dbReference>
<keyword evidence="2" id="KW-1185">Reference proteome</keyword>
<sequence>MSAQLYVYYRVASAHVDDALIAFRKARVEAPIELLQRPEPNAEGQWTWMEIYPEGWTHREPQVAAAMAPWLASERKIERFEMLG</sequence>
<reference evidence="1 2" key="1">
    <citation type="submission" date="2023-07" db="EMBL/GenBank/DDBJ databases">
        <title>Sorghum-associated microbial communities from plants grown in Nebraska, USA.</title>
        <authorList>
            <person name="Schachtman D."/>
        </authorList>
    </citation>
    <scope>NUCLEOTIDE SEQUENCE [LARGE SCALE GENOMIC DNA]</scope>
    <source>
        <strain evidence="1 2">BE314</strain>
    </source>
</reference>
<accession>A0ABU1YHS4</accession>
<dbReference type="Proteomes" id="UP001180453">
    <property type="component" value="Unassembled WGS sequence"/>
</dbReference>
<dbReference type="EMBL" id="JAVDXU010000001">
    <property type="protein sequence ID" value="MDR7267741.1"/>
    <property type="molecule type" value="Genomic_DNA"/>
</dbReference>
<evidence type="ECO:0000313" key="2">
    <source>
        <dbReference type="Proteomes" id="UP001180453"/>
    </source>
</evidence>
<name>A0ABU1YHS4_ROSSA</name>
<protein>
    <recommendedName>
        <fullName evidence="3">DUF4936 family protein</fullName>
    </recommendedName>
</protein>
<gene>
    <name evidence="1" type="ORF">J2X20_000370</name>
</gene>
<dbReference type="InterPro" id="IPR032556">
    <property type="entry name" value="DUF4936"/>
</dbReference>
<comment type="caution">
    <text evidence="1">The sequence shown here is derived from an EMBL/GenBank/DDBJ whole genome shotgun (WGS) entry which is preliminary data.</text>
</comment>
<proteinExistence type="predicted"/>
<evidence type="ECO:0008006" key="3">
    <source>
        <dbReference type="Google" id="ProtNLM"/>
    </source>
</evidence>
<dbReference type="RefSeq" id="WP_310260042.1">
    <property type="nucleotide sequence ID" value="NZ_JAVDXU010000001.1"/>
</dbReference>
<organism evidence="1 2">
    <name type="scientific">Roseateles saccharophilus</name>
    <name type="common">Pseudomonas saccharophila</name>
    <dbReference type="NCBI Taxonomy" id="304"/>
    <lineage>
        <taxon>Bacteria</taxon>
        <taxon>Pseudomonadati</taxon>
        <taxon>Pseudomonadota</taxon>
        <taxon>Betaproteobacteria</taxon>
        <taxon>Burkholderiales</taxon>
        <taxon>Sphaerotilaceae</taxon>
        <taxon>Roseateles</taxon>
    </lineage>
</organism>